<feature type="compositionally biased region" description="Basic and acidic residues" evidence="1">
    <location>
        <begin position="80"/>
        <end position="90"/>
    </location>
</feature>
<protein>
    <submittedName>
        <fullName evidence="2">Uncharacterized protein</fullName>
    </submittedName>
</protein>
<name>A0A537LIN1_9BACT</name>
<feature type="compositionally biased region" description="Basic and acidic residues" evidence="1">
    <location>
        <begin position="100"/>
        <end position="109"/>
    </location>
</feature>
<dbReference type="Proteomes" id="UP000318661">
    <property type="component" value="Unassembled WGS sequence"/>
</dbReference>
<feature type="region of interest" description="Disordered" evidence="1">
    <location>
        <begin position="1"/>
        <end position="32"/>
    </location>
</feature>
<comment type="caution">
    <text evidence="2">The sequence shown here is derived from an EMBL/GenBank/DDBJ whole genome shotgun (WGS) entry which is preliminary data.</text>
</comment>
<organism evidence="2 3">
    <name type="scientific">Candidatus Segetimicrobium genomatis</name>
    <dbReference type="NCBI Taxonomy" id="2569760"/>
    <lineage>
        <taxon>Bacteria</taxon>
        <taxon>Bacillati</taxon>
        <taxon>Candidatus Sysuimicrobiota</taxon>
        <taxon>Candidatus Sysuimicrobiia</taxon>
        <taxon>Candidatus Sysuimicrobiales</taxon>
        <taxon>Candidatus Segetimicrobiaceae</taxon>
        <taxon>Candidatus Segetimicrobium</taxon>
    </lineage>
</organism>
<feature type="region of interest" description="Disordered" evidence="1">
    <location>
        <begin position="48"/>
        <end position="115"/>
    </location>
</feature>
<dbReference type="EMBL" id="VBAJ01000145">
    <property type="protein sequence ID" value="TMJ07884.1"/>
    <property type="molecule type" value="Genomic_DNA"/>
</dbReference>
<dbReference type="AlphaFoldDB" id="A0A537LIN1"/>
<evidence type="ECO:0000313" key="3">
    <source>
        <dbReference type="Proteomes" id="UP000318661"/>
    </source>
</evidence>
<reference evidence="2 3" key="1">
    <citation type="journal article" date="2019" name="Nat. Microbiol.">
        <title>Mediterranean grassland soil C-N compound turnover is dependent on rainfall and depth, and is mediated by genomically divergent microorganisms.</title>
        <authorList>
            <person name="Diamond S."/>
            <person name="Andeer P.F."/>
            <person name="Li Z."/>
            <person name="Crits-Christoph A."/>
            <person name="Burstein D."/>
            <person name="Anantharaman K."/>
            <person name="Lane K.R."/>
            <person name="Thomas B.C."/>
            <person name="Pan C."/>
            <person name="Northen T.R."/>
            <person name="Banfield J.F."/>
        </authorList>
    </citation>
    <scope>NUCLEOTIDE SEQUENCE [LARGE SCALE GENOMIC DNA]</scope>
    <source>
        <strain evidence="2">NP_2</strain>
    </source>
</reference>
<evidence type="ECO:0000313" key="2">
    <source>
        <dbReference type="EMBL" id="TMJ07884.1"/>
    </source>
</evidence>
<proteinExistence type="predicted"/>
<sequence>MKPIERPSEKPAAQIAARARTPEKPIELPSPKPIEVLVKAPKPVTLFERLTKRRAPRKAPEAQKPEEPALPAPPPVQEPVAEKAKPRGVDTFEDGAIEWGIKREGEGKEPTGSGT</sequence>
<feature type="compositionally biased region" description="Pro residues" evidence="1">
    <location>
        <begin position="68"/>
        <end position="77"/>
    </location>
</feature>
<gene>
    <name evidence="2" type="ORF">E6G99_05510</name>
</gene>
<feature type="compositionally biased region" description="Basic and acidic residues" evidence="1">
    <location>
        <begin position="58"/>
        <end position="67"/>
    </location>
</feature>
<evidence type="ECO:0000256" key="1">
    <source>
        <dbReference type="SAM" id="MobiDB-lite"/>
    </source>
</evidence>
<accession>A0A537LIN1</accession>